<feature type="compositionally biased region" description="Polar residues" evidence="12">
    <location>
        <begin position="151"/>
        <end position="165"/>
    </location>
</feature>
<keyword evidence="10" id="KW-0804">Transcription</keyword>
<dbReference type="AlphaFoldDB" id="A0A9Q0HSY5"/>
<comment type="caution">
    <text evidence="14">The sequence shown here is derived from an EMBL/GenBank/DDBJ whole genome shotgun (WGS) entry which is preliminary data.</text>
</comment>
<dbReference type="EMBL" id="JAMQYH010000002">
    <property type="protein sequence ID" value="KAJ1697271.1"/>
    <property type="molecule type" value="Genomic_DNA"/>
</dbReference>
<dbReference type="InterPro" id="IPR009057">
    <property type="entry name" value="Homeodomain-like_sf"/>
</dbReference>
<evidence type="ECO:0000256" key="2">
    <source>
        <dbReference type="ARBA" id="ARBA00004123"/>
    </source>
</evidence>
<evidence type="ECO:0000256" key="11">
    <source>
        <dbReference type="ARBA" id="ARBA00023242"/>
    </source>
</evidence>
<evidence type="ECO:0000256" key="9">
    <source>
        <dbReference type="ARBA" id="ARBA00023155"/>
    </source>
</evidence>
<evidence type="ECO:0000256" key="4">
    <source>
        <dbReference type="ARBA" id="ARBA00022723"/>
    </source>
</evidence>
<feature type="domain" description="ZF-HD dimerization-type" evidence="13">
    <location>
        <begin position="11"/>
        <end position="58"/>
    </location>
</feature>
<feature type="region of interest" description="Disordered" evidence="12">
    <location>
        <begin position="65"/>
        <end position="95"/>
    </location>
</feature>
<dbReference type="Gene3D" id="1.10.10.60">
    <property type="entry name" value="Homeodomain-like"/>
    <property type="match status" value="1"/>
</dbReference>
<evidence type="ECO:0000313" key="14">
    <source>
        <dbReference type="EMBL" id="KAJ1697271.1"/>
    </source>
</evidence>
<dbReference type="NCBIfam" id="TIGR01566">
    <property type="entry name" value="ZF_HD_prot_N"/>
    <property type="match status" value="1"/>
</dbReference>
<evidence type="ECO:0000256" key="3">
    <source>
        <dbReference type="ARBA" id="ARBA00011416"/>
    </source>
</evidence>
<feature type="compositionally biased region" description="Polar residues" evidence="12">
    <location>
        <begin position="65"/>
        <end position="81"/>
    </location>
</feature>
<sequence>MEPERLTEVCYRECMKNHAAKLGTYAADGCCEYTPEENYPISLTCAACGCHRNFHRKALIDLSSPSASPTTHLAGPSSSADLASKRRSRTKFTDEQKARMAAFAEAIGWRIPKKEGGGYAGRKEEDDVARFCKEIGVSRQVFKVWMHNHKSTVPNASSTTHTAETSPVDGGASAAGGGLGGCGIEDEIKASYGAI</sequence>
<dbReference type="Proteomes" id="UP001151287">
    <property type="component" value="Unassembled WGS sequence"/>
</dbReference>
<keyword evidence="5" id="KW-0863">Zinc-finger</keyword>
<dbReference type="PANTHER" id="PTHR31948:SF16">
    <property type="entry name" value="ZINC-FINGER HOMEODOMAIN PROTEIN 11"/>
    <property type="match status" value="1"/>
</dbReference>
<keyword evidence="8" id="KW-0238">DNA-binding</keyword>
<keyword evidence="15" id="KW-1185">Reference proteome</keyword>
<dbReference type="OrthoDB" id="1884189at2759"/>
<accession>A0A9Q0HSY5</accession>
<evidence type="ECO:0000256" key="10">
    <source>
        <dbReference type="ARBA" id="ARBA00023163"/>
    </source>
</evidence>
<name>A0A9Q0HSY5_9POAL</name>
<keyword evidence="7" id="KW-0805">Transcription regulation</keyword>
<gene>
    <name evidence="14" type="ORF">LUZ63_005783</name>
</gene>
<dbReference type="GO" id="GO:0050793">
    <property type="term" value="P:regulation of developmental process"/>
    <property type="evidence" value="ECO:0007669"/>
    <property type="project" value="TreeGrafter"/>
</dbReference>
<proteinExistence type="predicted"/>
<organism evidence="14 15">
    <name type="scientific">Rhynchospora breviuscula</name>
    <dbReference type="NCBI Taxonomy" id="2022672"/>
    <lineage>
        <taxon>Eukaryota</taxon>
        <taxon>Viridiplantae</taxon>
        <taxon>Streptophyta</taxon>
        <taxon>Embryophyta</taxon>
        <taxon>Tracheophyta</taxon>
        <taxon>Spermatophyta</taxon>
        <taxon>Magnoliopsida</taxon>
        <taxon>Liliopsida</taxon>
        <taxon>Poales</taxon>
        <taxon>Cyperaceae</taxon>
        <taxon>Cyperoideae</taxon>
        <taxon>Rhynchosporeae</taxon>
        <taxon>Rhynchospora</taxon>
    </lineage>
</organism>
<dbReference type="InterPro" id="IPR006455">
    <property type="entry name" value="Homeodomain_ZF_HD"/>
</dbReference>
<evidence type="ECO:0000256" key="7">
    <source>
        <dbReference type="ARBA" id="ARBA00023015"/>
    </source>
</evidence>
<feature type="region of interest" description="Disordered" evidence="12">
    <location>
        <begin position="151"/>
        <end position="172"/>
    </location>
</feature>
<protein>
    <recommendedName>
        <fullName evidence="13">ZF-HD dimerization-type domain-containing protein</fullName>
    </recommendedName>
</protein>
<evidence type="ECO:0000313" key="15">
    <source>
        <dbReference type="Proteomes" id="UP001151287"/>
    </source>
</evidence>
<comment type="subcellular location">
    <subcellularLocation>
        <location evidence="2">Nucleus</location>
    </subcellularLocation>
</comment>
<dbReference type="InterPro" id="IPR006456">
    <property type="entry name" value="ZF_HD_homeobox_Cys/His_dimer"/>
</dbReference>
<evidence type="ECO:0000256" key="8">
    <source>
        <dbReference type="ARBA" id="ARBA00023125"/>
    </source>
</evidence>
<dbReference type="GO" id="GO:0000976">
    <property type="term" value="F:transcription cis-regulatory region binding"/>
    <property type="evidence" value="ECO:0007669"/>
    <property type="project" value="TreeGrafter"/>
</dbReference>
<dbReference type="PANTHER" id="PTHR31948">
    <property type="entry name" value="ZINC-FINGER HOMEODOMAIN PROTEIN 2"/>
    <property type="match status" value="1"/>
</dbReference>
<comment type="subunit">
    <text evidence="3">Homo- and heterodimer with other ZFHD proteins.</text>
</comment>
<dbReference type="GO" id="GO:0005634">
    <property type="term" value="C:nucleus"/>
    <property type="evidence" value="ECO:0007669"/>
    <property type="project" value="UniProtKB-SubCell"/>
</dbReference>
<evidence type="ECO:0000256" key="12">
    <source>
        <dbReference type="SAM" id="MobiDB-lite"/>
    </source>
</evidence>
<reference evidence="14" key="1">
    <citation type="journal article" date="2022" name="Cell">
        <title>Repeat-based holocentromeres influence genome architecture and karyotype evolution.</title>
        <authorList>
            <person name="Hofstatter P.G."/>
            <person name="Thangavel G."/>
            <person name="Lux T."/>
            <person name="Neumann P."/>
            <person name="Vondrak T."/>
            <person name="Novak P."/>
            <person name="Zhang M."/>
            <person name="Costa L."/>
            <person name="Castellani M."/>
            <person name="Scott A."/>
            <person name="Toegelov H."/>
            <person name="Fuchs J."/>
            <person name="Mata-Sucre Y."/>
            <person name="Dias Y."/>
            <person name="Vanzela A.L.L."/>
            <person name="Huettel B."/>
            <person name="Almeida C.C.S."/>
            <person name="Simkova H."/>
            <person name="Souza G."/>
            <person name="Pedrosa-Harand A."/>
            <person name="Macas J."/>
            <person name="Mayer K.F.X."/>
            <person name="Houben A."/>
            <person name="Marques A."/>
        </authorList>
    </citation>
    <scope>NUCLEOTIDE SEQUENCE</scope>
    <source>
        <strain evidence="14">RhyBre1mFocal</strain>
    </source>
</reference>
<comment type="function">
    <text evidence="1">Putative transcription factor.</text>
</comment>
<keyword evidence="9" id="KW-0371">Homeobox</keyword>
<keyword evidence="11" id="KW-0539">Nucleus</keyword>
<evidence type="ECO:0000256" key="5">
    <source>
        <dbReference type="ARBA" id="ARBA00022771"/>
    </source>
</evidence>
<keyword evidence="4" id="KW-0479">Metal-binding</keyword>
<dbReference type="SUPFAM" id="SSF46689">
    <property type="entry name" value="Homeodomain-like"/>
    <property type="match status" value="1"/>
</dbReference>
<dbReference type="GO" id="GO:0008270">
    <property type="term" value="F:zinc ion binding"/>
    <property type="evidence" value="ECO:0007669"/>
    <property type="project" value="UniProtKB-KW"/>
</dbReference>
<evidence type="ECO:0000259" key="13">
    <source>
        <dbReference type="PROSITE" id="PS51523"/>
    </source>
</evidence>
<dbReference type="Pfam" id="PF04770">
    <property type="entry name" value="ZF-HD_dimer"/>
    <property type="match status" value="1"/>
</dbReference>
<evidence type="ECO:0000256" key="1">
    <source>
        <dbReference type="ARBA" id="ARBA00004049"/>
    </source>
</evidence>
<dbReference type="GO" id="GO:0003700">
    <property type="term" value="F:DNA-binding transcription factor activity"/>
    <property type="evidence" value="ECO:0007669"/>
    <property type="project" value="TreeGrafter"/>
</dbReference>
<dbReference type="NCBIfam" id="TIGR01565">
    <property type="entry name" value="homeo_ZF_HD"/>
    <property type="match status" value="1"/>
</dbReference>
<evidence type="ECO:0000256" key="6">
    <source>
        <dbReference type="ARBA" id="ARBA00022833"/>
    </source>
</evidence>
<keyword evidence="6" id="KW-0862">Zinc</keyword>
<dbReference type="PROSITE" id="PS51523">
    <property type="entry name" value="ZF_HD_DIMER"/>
    <property type="match status" value="1"/>
</dbReference>